<dbReference type="InterPro" id="IPR001692">
    <property type="entry name" value="Histidinol_DH_CS"/>
</dbReference>
<comment type="catalytic activity">
    <reaction evidence="9 10 11">
        <text>L-histidinol + 2 NAD(+) + H2O = L-histidine + 2 NADH + 3 H(+)</text>
        <dbReference type="Rhea" id="RHEA:20641"/>
        <dbReference type="ChEBI" id="CHEBI:15377"/>
        <dbReference type="ChEBI" id="CHEBI:15378"/>
        <dbReference type="ChEBI" id="CHEBI:57540"/>
        <dbReference type="ChEBI" id="CHEBI:57595"/>
        <dbReference type="ChEBI" id="CHEBI:57699"/>
        <dbReference type="ChEBI" id="CHEBI:57945"/>
        <dbReference type="EC" id="1.1.1.23"/>
    </reaction>
</comment>
<dbReference type="InterPro" id="IPR016161">
    <property type="entry name" value="Ald_DH/histidinol_DH"/>
</dbReference>
<evidence type="ECO:0000256" key="10">
    <source>
        <dbReference type="HAMAP-Rule" id="MF_01024"/>
    </source>
</evidence>
<feature type="binding site" evidence="10 14">
    <location>
        <position position="361"/>
    </location>
    <ligand>
        <name>substrate</name>
    </ligand>
</feature>
<feature type="binding site" evidence="10 13">
    <location>
        <position position="212"/>
    </location>
    <ligand>
        <name>NAD(+)</name>
        <dbReference type="ChEBI" id="CHEBI:57540"/>
    </ligand>
</feature>
<dbReference type="InterPro" id="IPR012131">
    <property type="entry name" value="Hstdl_DH"/>
</dbReference>
<dbReference type="OrthoDB" id="9805269at2"/>
<dbReference type="UniPathway" id="UPA00031">
    <property type="reaction ID" value="UER00014"/>
</dbReference>
<dbReference type="CDD" id="cd06572">
    <property type="entry name" value="Histidinol_dh"/>
    <property type="match status" value="1"/>
</dbReference>
<comment type="cofactor">
    <cofactor evidence="10 15">
        <name>Zn(2+)</name>
        <dbReference type="ChEBI" id="CHEBI:29105"/>
    </cofactor>
    <text evidence="10 15">Binds 1 zinc ion per subunit.</text>
</comment>
<dbReference type="Gene3D" id="1.20.5.1300">
    <property type="match status" value="1"/>
</dbReference>
<name>A0A4D6Y3A3_BUCMH</name>
<proteinExistence type="inferred from homology"/>
<feature type="active site" description="Proton acceptor" evidence="10 12">
    <location>
        <position position="327"/>
    </location>
</feature>
<feature type="binding site" evidence="10 15">
    <location>
        <position position="361"/>
    </location>
    <ligand>
        <name>Zn(2+)</name>
        <dbReference type="ChEBI" id="CHEBI:29105"/>
    </ligand>
</feature>
<keyword evidence="10 11" id="KW-0368">Histidine biosynthesis</keyword>
<evidence type="ECO:0000313" key="17">
    <source>
        <dbReference type="EMBL" id="QCI23133.1"/>
    </source>
</evidence>
<evidence type="ECO:0000256" key="13">
    <source>
        <dbReference type="PIRSR" id="PIRSR000099-2"/>
    </source>
</evidence>
<keyword evidence="10 11" id="KW-0520">NAD</keyword>
<dbReference type="Gene3D" id="3.40.50.1980">
    <property type="entry name" value="Nitrogenase molybdenum iron protein domain"/>
    <property type="match status" value="2"/>
</dbReference>
<keyword evidence="6 10" id="KW-0479">Metal-binding</keyword>
<feature type="binding site" evidence="10 14">
    <location>
        <position position="260"/>
    </location>
    <ligand>
        <name>substrate</name>
    </ligand>
</feature>
<evidence type="ECO:0000256" key="3">
    <source>
        <dbReference type="ARBA" id="ARBA00010178"/>
    </source>
</evidence>
<dbReference type="GO" id="GO:0051287">
    <property type="term" value="F:NAD binding"/>
    <property type="evidence" value="ECO:0007669"/>
    <property type="project" value="InterPro"/>
</dbReference>
<evidence type="ECO:0000256" key="5">
    <source>
        <dbReference type="ARBA" id="ARBA00012965"/>
    </source>
</evidence>
<feature type="binding site" evidence="10 15">
    <location>
        <position position="260"/>
    </location>
    <ligand>
        <name>Zn(2+)</name>
        <dbReference type="ChEBI" id="CHEBI:29105"/>
    </ligand>
</feature>
<sequence>MKNCLKIIHWDRCSIEEREKILSRPILDDLSAIKKQVKTIISDVNSLGDQALYNYTNIFDKIKLNNIKISHQDLVKAELCIDVKAKNAIQVAIDNIRTFHISQNISTLNIEINKGIYCQQIVRPIGSVGLYIPGGSAPLLSTVLMLAIPARIAGCKKIVLCSPPPITNEVLYASKICGVQEIFQVGGAQAIAALGFGTETIPKVNKIFGPGNAYVTEAKSQISRSLYDVGIDMLAGPSEVLIIADSSANVDFIASDLLSQSEHGNYSQVILITCDINLANAVLEQIRKQVKNLLRSRIIIQSLKHSKIIIVKNLLECFELSNYYAPEHLMIQCEYPQRLLKYVLNAGSIFLGHWSPVASGDYATGANHVLPTYGSAKAYSGLSLIDFQKRITVQKLDKVGFKNLASTIMSLSTIERLDAHTNSILIRLSSLMDEM</sequence>
<dbReference type="GO" id="GO:0000105">
    <property type="term" value="P:L-histidine biosynthetic process"/>
    <property type="evidence" value="ECO:0007669"/>
    <property type="project" value="UniProtKB-UniRule"/>
</dbReference>
<reference evidence="17 18" key="1">
    <citation type="submission" date="2018-10" db="EMBL/GenBank/DDBJ databases">
        <title>Comparative functional genomics of the obligate endosymbiont Buchnera aphidicola.</title>
        <authorList>
            <person name="Chong R.A."/>
        </authorList>
    </citation>
    <scope>NUCLEOTIDE SEQUENCE [LARGE SCALE GENOMIC DNA]</scope>
    <source>
        <strain evidence="17 18">Mrh</strain>
    </source>
</reference>
<dbReference type="Proteomes" id="UP000298566">
    <property type="component" value="Chromosome"/>
</dbReference>
<evidence type="ECO:0000256" key="8">
    <source>
        <dbReference type="ARBA" id="ARBA00023002"/>
    </source>
</evidence>
<dbReference type="PANTHER" id="PTHR21256">
    <property type="entry name" value="HISTIDINOL DEHYDROGENASE HDH"/>
    <property type="match status" value="1"/>
</dbReference>
<feature type="binding site" evidence="10 13">
    <location>
        <position position="131"/>
    </location>
    <ligand>
        <name>NAD(+)</name>
        <dbReference type="ChEBI" id="CHEBI:57540"/>
    </ligand>
</feature>
<dbReference type="RefSeq" id="WP_158336309.1">
    <property type="nucleotide sequence ID" value="NZ_CP033004.1"/>
</dbReference>
<feature type="binding site" evidence="10 14">
    <location>
        <position position="328"/>
    </location>
    <ligand>
        <name>substrate</name>
    </ligand>
</feature>
<gene>
    <name evidence="10 17" type="primary">hisD</name>
    <name evidence="17" type="ORF">D9V73_00470</name>
</gene>
<dbReference type="EC" id="1.1.1.23" evidence="5 10"/>
<accession>A0A4D6Y3A3</accession>
<feature type="binding site" evidence="10 14">
    <location>
        <position position="263"/>
    </location>
    <ligand>
        <name>substrate</name>
    </ligand>
</feature>
<evidence type="ECO:0000256" key="11">
    <source>
        <dbReference type="PIRNR" id="PIRNR000099"/>
    </source>
</evidence>
<keyword evidence="10 11" id="KW-0028">Amino-acid biosynthesis</keyword>
<evidence type="ECO:0000256" key="14">
    <source>
        <dbReference type="PIRSR" id="PIRSR000099-3"/>
    </source>
</evidence>
<dbReference type="PRINTS" id="PR00083">
    <property type="entry name" value="HOLDHDRGNASE"/>
</dbReference>
<dbReference type="NCBIfam" id="TIGR00069">
    <property type="entry name" value="hisD"/>
    <property type="match status" value="1"/>
</dbReference>
<feature type="binding site" evidence="10 15">
    <location>
        <position position="420"/>
    </location>
    <ligand>
        <name>Zn(2+)</name>
        <dbReference type="ChEBI" id="CHEBI:29105"/>
    </ligand>
</feature>
<comment type="pathway">
    <text evidence="2 10 11">Amino-acid biosynthesis; L-histidine biosynthesis; L-histidine from 5-phospho-alpha-D-ribose 1-diphosphate: step 9/9.</text>
</comment>
<dbReference type="GO" id="GO:0004399">
    <property type="term" value="F:histidinol dehydrogenase activity"/>
    <property type="evidence" value="ECO:0007669"/>
    <property type="project" value="UniProtKB-UniRule"/>
</dbReference>
<dbReference type="AlphaFoldDB" id="A0A4D6Y3A3"/>
<dbReference type="Pfam" id="PF00815">
    <property type="entry name" value="Histidinol_dh"/>
    <property type="match status" value="1"/>
</dbReference>
<feature type="binding site" evidence="10 14">
    <location>
        <position position="420"/>
    </location>
    <ligand>
        <name>substrate</name>
    </ligand>
</feature>
<evidence type="ECO:0000256" key="7">
    <source>
        <dbReference type="ARBA" id="ARBA00022833"/>
    </source>
</evidence>
<dbReference type="PROSITE" id="PS00611">
    <property type="entry name" value="HISOL_DEHYDROGENASE"/>
    <property type="match status" value="1"/>
</dbReference>
<dbReference type="EMBL" id="CP033004">
    <property type="protein sequence ID" value="QCI23133.1"/>
    <property type="molecule type" value="Genomic_DNA"/>
</dbReference>
<comment type="subunit">
    <text evidence="4 10">Homodimer.</text>
</comment>
<keyword evidence="7 10" id="KW-0862">Zinc</keyword>
<feature type="active site" description="Proton acceptor" evidence="10 12">
    <location>
        <position position="328"/>
    </location>
</feature>
<evidence type="ECO:0000313" key="18">
    <source>
        <dbReference type="Proteomes" id="UP000298566"/>
    </source>
</evidence>
<dbReference type="GO" id="GO:0008270">
    <property type="term" value="F:zinc ion binding"/>
    <property type="evidence" value="ECO:0007669"/>
    <property type="project" value="UniProtKB-UniRule"/>
</dbReference>
<evidence type="ECO:0000256" key="16">
    <source>
        <dbReference type="RuleBase" id="RU004175"/>
    </source>
</evidence>
<evidence type="ECO:0000256" key="2">
    <source>
        <dbReference type="ARBA" id="ARBA00004940"/>
    </source>
</evidence>
<dbReference type="SUPFAM" id="SSF53720">
    <property type="entry name" value="ALDH-like"/>
    <property type="match status" value="1"/>
</dbReference>
<feature type="binding site" evidence="10 14">
    <location>
        <position position="415"/>
    </location>
    <ligand>
        <name>substrate</name>
    </ligand>
</feature>
<evidence type="ECO:0000256" key="6">
    <source>
        <dbReference type="ARBA" id="ARBA00022723"/>
    </source>
</evidence>
<dbReference type="PIRSF" id="PIRSF000099">
    <property type="entry name" value="Histidinol_dh"/>
    <property type="match status" value="1"/>
</dbReference>
<keyword evidence="8 10" id="KW-0560">Oxidoreductase</keyword>
<evidence type="ECO:0000256" key="12">
    <source>
        <dbReference type="PIRSR" id="PIRSR000099-1"/>
    </source>
</evidence>
<protein>
    <recommendedName>
        <fullName evidence="5 10">Histidinol dehydrogenase</fullName>
        <shortName evidence="10 11">HDH</shortName>
        <ecNumber evidence="5 10">1.1.1.23</ecNumber>
    </recommendedName>
</protein>
<feature type="binding site" evidence="10 15">
    <location>
        <position position="263"/>
    </location>
    <ligand>
        <name>Zn(2+)</name>
        <dbReference type="ChEBI" id="CHEBI:29105"/>
    </ligand>
</feature>
<feature type="binding site" evidence="10 13">
    <location>
        <position position="189"/>
    </location>
    <ligand>
        <name>NAD(+)</name>
        <dbReference type="ChEBI" id="CHEBI:57540"/>
    </ligand>
</feature>
<evidence type="ECO:0000256" key="1">
    <source>
        <dbReference type="ARBA" id="ARBA00003850"/>
    </source>
</evidence>
<evidence type="ECO:0000256" key="9">
    <source>
        <dbReference type="ARBA" id="ARBA00049489"/>
    </source>
</evidence>
<evidence type="ECO:0000256" key="4">
    <source>
        <dbReference type="ARBA" id="ARBA00011738"/>
    </source>
</evidence>
<organism evidence="17 18">
    <name type="scientific">Buchnera aphidicola subsp. Melaphis rhois</name>
    <dbReference type="NCBI Taxonomy" id="118103"/>
    <lineage>
        <taxon>Bacteria</taxon>
        <taxon>Pseudomonadati</taxon>
        <taxon>Pseudomonadota</taxon>
        <taxon>Gammaproteobacteria</taxon>
        <taxon>Enterobacterales</taxon>
        <taxon>Erwiniaceae</taxon>
        <taxon>Buchnera</taxon>
    </lineage>
</organism>
<evidence type="ECO:0000256" key="15">
    <source>
        <dbReference type="PIRSR" id="PIRSR000099-4"/>
    </source>
</evidence>
<dbReference type="PANTHER" id="PTHR21256:SF2">
    <property type="entry name" value="HISTIDINE BIOSYNTHESIS TRIFUNCTIONAL PROTEIN"/>
    <property type="match status" value="1"/>
</dbReference>
<comment type="function">
    <text evidence="1 10 11">Catalyzes the sequential NAD-dependent oxidations of L-histidinol to L-histidinaldehyde and then to L-histidine.</text>
</comment>
<dbReference type="InterPro" id="IPR022695">
    <property type="entry name" value="Histidinol_DH_monofunct"/>
</dbReference>
<comment type="similarity">
    <text evidence="3 10 11 16">Belongs to the histidinol dehydrogenase family.</text>
</comment>
<dbReference type="HAMAP" id="MF_01024">
    <property type="entry name" value="HisD"/>
    <property type="match status" value="1"/>
</dbReference>
<dbReference type="FunFam" id="3.40.50.1980:FF:000001">
    <property type="entry name" value="Histidinol dehydrogenase"/>
    <property type="match status" value="1"/>
</dbReference>
<feature type="binding site" evidence="10 14">
    <location>
        <position position="238"/>
    </location>
    <ligand>
        <name>substrate</name>
    </ligand>
</feature>
<dbReference type="GO" id="GO:0005829">
    <property type="term" value="C:cytosol"/>
    <property type="evidence" value="ECO:0007669"/>
    <property type="project" value="TreeGrafter"/>
</dbReference>